<evidence type="ECO:0000259" key="2">
    <source>
        <dbReference type="Pfam" id="PF20237"/>
    </source>
</evidence>
<feature type="transmembrane region" description="Helical" evidence="1">
    <location>
        <begin position="351"/>
        <end position="369"/>
    </location>
</feature>
<gene>
    <name evidence="3" type="ORF">L207DRAFT_90004</name>
</gene>
<dbReference type="PANTHER" id="PTHR34502">
    <property type="entry name" value="DUF6594 DOMAIN-CONTAINING PROTEIN-RELATED"/>
    <property type="match status" value="1"/>
</dbReference>
<feature type="domain" description="DUF6594" evidence="2">
    <location>
        <begin position="115"/>
        <end position="363"/>
    </location>
</feature>
<organism evidence="3 4">
    <name type="scientific">Hyaloscypha variabilis (strain UAMH 11265 / GT02V1 / F)</name>
    <name type="common">Meliniomyces variabilis</name>
    <dbReference type="NCBI Taxonomy" id="1149755"/>
    <lineage>
        <taxon>Eukaryota</taxon>
        <taxon>Fungi</taxon>
        <taxon>Dikarya</taxon>
        <taxon>Ascomycota</taxon>
        <taxon>Pezizomycotina</taxon>
        <taxon>Leotiomycetes</taxon>
        <taxon>Helotiales</taxon>
        <taxon>Hyaloscyphaceae</taxon>
        <taxon>Hyaloscypha</taxon>
        <taxon>Hyaloscypha variabilis</taxon>
    </lineage>
</organism>
<feature type="transmembrane region" description="Helical" evidence="1">
    <location>
        <begin position="299"/>
        <end position="318"/>
    </location>
</feature>
<protein>
    <recommendedName>
        <fullName evidence="2">DUF6594 domain-containing protein</fullName>
    </recommendedName>
</protein>
<name>A0A2J6RE67_HYAVF</name>
<sequence>MSAWFPARPEATIRKSIYAADFDEAERASSGVGQSKVEIKSRASKSATIHERLSRSSTAVSPGTTFSLPSLKNVVTSASSVVARLFQFSVFQREATEPVLRSFKRNNVDDYPAGYPQLAAFIASDDDYSIFRKFERPCNRLLLDLQSQITALVNRLDELDRSDISSPTTSYRLQSIDHKEGWDDEQRKLITGLQEKLPIYYDLLLKSNQLKALGSPLKHNHQSLFYWIEGKKPVVEDQDDWILHEDDLVALADIDHLQHSITSSFLKRLFRSTKRGDGKSEPEVTYFSQKRISAAAKSVSICIAVTILIVPVSIMVWIPWNRAWLSVTVLLSVLIFSTLLSLSTKIKARDILLGSAAYCAVLATFLGNVPPSVPLRASSSPG</sequence>
<dbReference type="Proteomes" id="UP000235786">
    <property type="component" value="Unassembled WGS sequence"/>
</dbReference>
<evidence type="ECO:0000313" key="4">
    <source>
        <dbReference type="Proteomes" id="UP000235786"/>
    </source>
</evidence>
<reference evidence="3 4" key="1">
    <citation type="submission" date="2016-04" db="EMBL/GenBank/DDBJ databases">
        <title>A degradative enzymes factory behind the ericoid mycorrhizal symbiosis.</title>
        <authorList>
            <consortium name="DOE Joint Genome Institute"/>
            <person name="Martino E."/>
            <person name="Morin E."/>
            <person name="Grelet G."/>
            <person name="Kuo A."/>
            <person name="Kohler A."/>
            <person name="Daghino S."/>
            <person name="Barry K."/>
            <person name="Choi C."/>
            <person name="Cichocki N."/>
            <person name="Clum A."/>
            <person name="Copeland A."/>
            <person name="Hainaut M."/>
            <person name="Haridas S."/>
            <person name="Labutti K."/>
            <person name="Lindquist E."/>
            <person name="Lipzen A."/>
            <person name="Khouja H.-R."/>
            <person name="Murat C."/>
            <person name="Ohm R."/>
            <person name="Olson A."/>
            <person name="Spatafora J."/>
            <person name="Veneault-Fourrey C."/>
            <person name="Henrissat B."/>
            <person name="Grigoriev I."/>
            <person name="Martin F."/>
            <person name="Perotto S."/>
        </authorList>
    </citation>
    <scope>NUCLEOTIDE SEQUENCE [LARGE SCALE GENOMIC DNA]</scope>
    <source>
        <strain evidence="3 4">F</strain>
    </source>
</reference>
<evidence type="ECO:0000256" key="1">
    <source>
        <dbReference type="SAM" id="Phobius"/>
    </source>
</evidence>
<keyword evidence="1" id="KW-0812">Transmembrane</keyword>
<evidence type="ECO:0000313" key="3">
    <source>
        <dbReference type="EMBL" id="PMD36783.1"/>
    </source>
</evidence>
<keyword evidence="1" id="KW-1133">Transmembrane helix</keyword>
<dbReference type="AlphaFoldDB" id="A0A2J6RE67"/>
<proteinExistence type="predicted"/>
<dbReference type="Pfam" id="PF20237">
    <property type="entry name" value="DUF6594"/>
    <property type="match status" value="1"/>
</dbReference>
<dbReference type="PANTHER" id="PTHR34502:SF3">
    <property type="entry name" value="DUF6594 DOMAIN-CONTAINING PROTEIN"/>
    <property type="match status" value="1"/>
</dbReference>
<keyword evidence="1" id="KW-0472">Membrane</keyword>
<keyword evidence="4" id="KW-1185">Reference proteome</keyword>
<dbReference type="InterPro" id="IPR046529">
    <property type="entry name" value="DUF6594"/>
</dbReference>
<accession>A0A2J6RE67</accession>
<dbReference type="EMBL" id="KZ613950">
    <property type="protein sequence ID" value="PMD36783.1"/>
    <property type="molecule type" value="Genomic_DNA"/>
</dbReference>
<dbReference type="OrthoDB" id="3533814at2759"/>
<feature type="transmembrane region" description="Helical" evidence="1">
    <location>
        <begin position="324"/>
        <end position="344"/>
    </location>
</feature>